<evidence type="ECO:0000313" key="3">
    <source>
        <dbReference type="Proteomes" id="UP000037696"/>
    </source>
</evidence>
<keyword evidence="3" id="KW-1185">Reference proteome</keyword>
<organism evidence="2 3">
    <name type="scientific">Penicillium nordicum</name>
    <dbReference type="NCBI Taxonomy" id="229535"/>
    <lineage>
        <taxon>Eukaryota</taxon>
        <taxon>Fungi</taxon>
        <taxon>Dikarya</taxon>
        <taxon>Ascomycota</taxon>
        <taxon>Pezizomycotina</taxon>
        <taxon>Eurotiomycetes</taxon>
        <taxon>Eurotiomycetidae</taxon>
        <taxon>Eurotiales</taxon>
        <taxon>Aspergillaceae</taxon>
        <taxon>Penicillium</taxon>
    </lineage>
</organism>
<dbReference type="Proteomes" id="UP000037696">
    <property type="component" value="Unassembled WGS sequence"/>
</dbReference>
<sequence length="86" mass="9257">MEPAVDSLPHADSGYSSPESISSPDVISPEAFSPAHMPDIMAALPSGAVTRIFSRLENVQLEAERTAETLEKDGEENLLHLMPLDP</sequence>
<name>A0A0M8NS79_9EURO</name>
<proteinExistence type="predicted"/>
<dbReference type="EMBL" id="LHQQ01000567">
    <property type="protein sequence ID" value="KOS36227.1"/>
    <property type="molecule type" value="Genomic_DNA"/>
</dbReference>
<gene>
    <name evidence="2" type="ORF">ACN38_g13049</name>
</gene>
<feature type="region of interest" description="Disordered" evidence="1">
    <location>
        <begin position="1"/>
        <end position="32"/>
    </location>
</feature>
<evidence type="ECO:0000256" key="1">
    <source>
        <dbReference type="SAM" id="MobiDB-lite"/>
    </source>
</evidence>
<dbReference type="AlphaFoldDB" id="A0A0M8NS79"/>
<protein>
    <submittedName>
        <fullName evidence="2">Uncharacterized protein</fullName>
    </submittedName>
</protein>
<reference evidence="2 3" key="1">
    <citation type="submission" date="2015-08" db="EMBL/GenBank/DDBJ databases">
        <title>Genome sequencing of Penicillium nordicum.</title>
        <authorList>
            <person name="Nguyen H.D."/>
            <person name="Seifert K.A."/>
        </authorList>
    </citation>
    <scope>NUCLEOTIDE SEQUENCE [LARGE SCALE GENOMIC DNA]</scope>
    <source>
        <strain evidence="2 3">DAOMC 185683</strain>
    </source>
</reference>
<comment type="caution">
    <text evidence="2">The sequence shown here is derived from an EMBL/GenBank/DDBJ whole genome shotgun (WGS) entry which is preliminary data.</text>
</comment>
<evidence type="ECO:0000313" key="2">
    <source>
        <dbReference type="EMBL" id="KOS36227.1"/>
    </source>
</evidence>
<accession>A0A0M8NS79</accession>
<feature type="compositionally biased region" description="Low complexity" evidence="1">
    <location>
        <begin position="12"/>
        <end position="30"/>
    </location>
</feature>